<evidence type="ECO:0000313" key="7">
    <source>
        <dbReference type="EMBL" id="MDL5156225.1"/>
    </source>
</evidence>
<organism evidence="7 8">
    <name type="scientific">Actinomycetospora termitidis</name>
    <dbReference type="NCBI Taxonomy" id="3053470"/>
    <lineage>
        <taxon>Bacteria</taxon>
        <taxon>Bacillati</taxon>
        <taxon>Actinomycetota</taxon>
        <taxon>Actinomycetes</taxon>
        <taxon>Pseudonocardiales</taxon>
        <taxon>Pseudonocardiaceae</taxon>
        <taxon>Actinomycetospora</taxon>
    </lineage>
</organism>
<dbReference type="Pfam" id="PF01370">
    <property type="entry name" value="Epimerase"/>
    <property type="match status" value="1"/>
</dbReference>
<evidence type="ECO:0000256" key="3">
    <source>
        <dbReference type="ARBA" id="ARBA00018569"/>
    </source>
</evidence>
<evidence type="ECO:0000256" key="2">
    <source>
        <dbReference type="ARBA" id="ARBA00007637"/>
    </source>
</evidence>
<proteinExistence type="inferred from homology"/>
<dbReference type="InterPro" id="IPR036291">
    <property type="entry name" value="NAD(P)-bd_dom_sf"/>
</dbReference>
<comment type="caution">
    <text evidence="7">The sequence shown here is derived from an EMBL/GenBank/DDBJ whole genome shotgun (WGS) entry which is preliminary data.</text>
</comment>
<dbReference type="InterPro" id="IPR001509">
    <property type="entry name" value="Epimerase_deHydtase"/>
</dbReference>
<protein>
    <recommendedName>
        <fullName evidence="3">UDP-glucose 4-epimerase</fullName>
    </recommendedName>
    <alternativeName>
        <fullName evidence="5">Galactowaldenase</fullName>
    </alternativeName>
    <alternativeName>
        <fullName evidence="4">UDP-galactose 4-epimerase</fullName>
    </alternativeName>
</protein>
<dbReference type="PANTHER" id="PTHR43725">
    <property type="entry name" value="UDP-GLUCOSE 4-EPIMERASE"/>
    <property type="match status" value="1"/>
</dbReference>
<evidence type="ECO:0000256" key="5">
    <source>
        <dbReference type="ARBA" id="ARBA00033067"/>
    </source>
</evidence>
<sequence length="324" mass="35415">MGGTRFLGVEVVEALLERGHEVTVFHRGTRAPVYSAPVTEVHGDRDVPENLAPLAALDLDTVLDLSAYTRAQTERLLAALPDVERYVHCSTLNVYRPSPLLPWPEDTPYGPHRLWGRYATEKIGCELALREARPEPLTTASIRLPLVLGPGNYIAREEFVLNRLLDAETILLSGDGQAVHQYVWLRHAAAALARATELAVEGFAAYNVASRRCITSLEGFVEVCAEVSGTTPRLRTVGGGPTGEDLAVFNGVDCVFPFSNENTVGDIGAADAAGLLEPYLPLHEMIAAALEHLLAHPERRSWSRTEAEKRVLARVGDEQLTRAR</sequence>
<comment type="pathway">
    <text evidence="1">Carbohydrate metabolism; galactose metabolism.</text>
</comment>
<dbReference type="SUPFAM" id="SSF51735">
    <property type="entry name" value="NAD(P)-binding Rossmann-fold domains"/>
    <property type="match status" value="1"/>
</dbReference>
<keyword evidence="8" id="KW-1185">Reference proteome</keyword>
<evidence type="ECO:0000259" key="6">
    <source>
        <dbReference type="Pfam" id="PF01370"/>
    </source>
</evidence>
<evidence type="ECO:0000313" key="8">
    <source>
        <dbReference type="Proteomes" id="UP001231924"/>
    </source>
</evidence>
<dbReference type="Proteomes" id="UP001231924">
    <property type="component" value="Unassembled WGS sequence"/>
</dbReference>
<feature type="domain" description="NAD-dependent epimerase/dehydratase" evidence="6">
    <location>
        <begin position="1"/>
        <end position="209"/>
    </location>
</feature>
<name>A0ABT7M6C4_9PSEU</name>
<gene>
    <name evidence="7" type="ORF">QRT03_09675</name>
</gene>
<comment type="similarity">
    <text evidence="2">Belongs to the NAD(P)-dependent epimerase/dehydratase family.</text>
</comment>
<evidence type="ECO:0000256" key="4">
    <source>
        <dbReference type="ARBA" id="ARBA00031367"/>
    </source>
</evidence>
<dbReference type="Gene3D" id="3.40.50.720">
    <property type="entry name" value="NAD(P)-binding Rossmann-like Domain"/>
    <property type="match status" value="1"/>
</dbReference>
<evidence type="ECO:0000256" key="1">
    <source>
        <dbReference type="ARBA" id="ARBA00004947"/>
    </source>
</evidence>
<accession>A0ABT7M6C4</accession>
<dbReference type="RefSeq" id="WP_286052481.1">
    <property type="nucleotide sequence ID" value="NZ_JASVWF010000002.1"/>
</dbReference>
<reference evidence="7 8" key="1">
    <citation type="submission" date="2023-06" db="EMBL/GenBank/DDBJ databases">
        <title>Actinomycetospora Odt1-22.</title>
        <authorList>
            <person name="Supong K."/>
        </authorList>
    </citation>
    <scope>NUCLEOTIDE SEQUENCE [LARGE SCALE GENOMIC DNA]</scope>
    <source>
        <strain evidence="7 8">Odt1-22</strain>
    </source>
</reference>
<dbReference type="EMBL" id="JASVWF010000002">
    <property type="protein sequence ID" value="MDL5156225.1"/>
    <property type="molecule type" value="Genomic_DNA"/>
</dbReference>